<feature type="region of interest" description="Disordered" evidence="6">
    <location>
        <begin position="156"/>
        <end position="288"/>
    </location>
</feature>
<dbReference type="PANTHER" id="PTHR33885">
    <property type="entry name" value="PHAGE SHOCK PROTEIN C"/>
    <property type="match status" value="1"/>
</dbReference>
<dbReference type="Pfam" id="PF04024">
    <property type="entry name" value="PspC"/>
    <property type="match status" value="1"/>
</dbReference>
<feature type="compositionally biased region" description="Low complexity" evidence="6">
    <location>
        <begin position="526"/>
        <end position="559"/>
    </location>
</feature>
<feature type="compositionally biased region" description="Polar residues" evidence="6">
    <location>
        <begin position="1"/>
        <end position="18"/>
    </location>
</feature>
<feature type="region of interest" description="Disordered" evidence="6">
    <location>
        <begin position="521"/>
        <end position="559"/>
    </location>
</feature>
<sequence>MSWSNGPSDPNGAYQQRSPHGGFFDSLRNSGWYRAYPRVIGGVCSGVAARTGWDLSLIRVLTVLAAFFAPVVLVAYSLAWLFLPEAADGRIHAEETTQGRFDIAFLGGVFMAVVGLSSVVPSVSIFGGFALGWGAFTTLVIVGVCIAAAAAARAKNPQGAPMPGPTNPRYGTPQYGNPQYGNPQYGTPQYGTPGAGPQGGASGPFGQGASTARNRETPAPGGQPTNAAGGLPSHGASFATSPAGVYSQQAGGGPASPSQPHPGWTPPPASAPRPRTWNAPPAPTHRPRTVSSRVNLAITGLIILVFAAVFGAMYVASEGHTIPFVAGADITQTHSRIIVIGGGVCLLIVGFSLAIAALRDRSAGWLMTLSIIGMILALPTAAIGTEAAHERITQAGPSLPGTSANTTLDWKTDSVQGGNPTGSTTLDLRGAPVGTTKTITVGWRAWSNLSILITEGQPIQIVCKSDIGSVSTNMKDDGWVAPIRMCSEGTRASSPSWGNSALGGITILIDDSATLDTLSVMQSPDTSNTWGSTPSTSSPSTTPSASPSAPPSDASQSGN</sequence>
<feature type="transmembrane region" description="Helical" evidence="7">
    <location>
        <begin position="294"/>
        <end position="317"/>
    </location>
</feature>
<evidence type="ECO:0000259" key="8">
    <source>
        <dbReference type="Pfam" id="PF04024"/>
    </source>
</evidence>
<dbReference type="AlphaFoldDB" id="A0AAP9Y8C7"/>
<dbReference type="InterPro" id="IPR007168">
    <property type="entry name" value="Phageshock_PspC_N"/>
</dbReference>
<feature type="transmembrane region" description="Helical" evidence="7">
    <location>
        <begin position="60"/>
        <end position="83"/>
    </location>
</feature>
<feature type="domain" description="Phage shock protein PspC N-terminal" evidence="8">
    <location>
        <begin position="32"/>
        <end position="86"/>
    </location>
</feature>
<evidence type="ECO:0000256" key="7">
    <source>
        <dbReference type="SAM" id="Phobius"/>
    </source>
</evidence>
<feature type="transmembrane region" description="Helical" evidence="7">
    <location>
        <begin position="337"/>
        <end position="358"/>
    </location>
</feature>
<dbReference type="GO" id="GO:0005886">
    <property type="term" value="C:plasma membrane"/>
    <property type="evidence" value="ECO:0007669"/>
    <property type="project" value="UniProtKB-SubCell"/>
</dbReference>
<gene>
    <name evidence="9" type="ORF">I6H42_00660</name>
</gene>
<evidence type="ECO:0000256" key="4">
    <source>
        <dbReference type="ARBA" id="ARBA00022989"/>
    </source>
</evidence>
<evidence type="ECO:0000256" key="5">
    <source>
        <dbReference type="ARBA" id="ARBA00023136"/>
    </source>
</evidence>
<keyword evidence="4 7" id="KW-1133">Transmembrane helix</keyword>
<evidence type="ECO:0000313" key="10">
    <source>
        <dbReference type="Proteomes" id="UP000595220"/>
    </source>
</evidence>
<evidence type="ECO:0000313" key="9">
    <source>
        <dbReference type="EMBL" id="QQC43986.1"/>
    </source>
</evidence>
<feature type="transmembrane region" description="Helical" evidence="7">
    <location>
        <begin position="103"/>
        <end position="124"/>
    </location>
</feature>
<reference evidence="9 10" key="1">
    <citation type="submission" date="2020-12" db="EMBL/GenBank/DDBJ databases">
        <title>FDA dAtabase for Regulatory Grade micrObial Sequences (FDA-ARGOS): Supporting development and validation of Infectious Disease Dx tests.</title>
        <authorList>
            <person name="Sproer C."/>
            <person name="Gronow S."/>
            <person name="Severitt S."/>
            <person name="Schroder I."/>
            <person name="Tallon L."/>
            <person name="Sadzewicz L."/>
            <person name="Zhao X."/>
            <person name="Boylan J."/>
            <person name="Ott S."/>
            <person name="Bowen H."/>
            <person name="Vavikolanu K."/>
            <person name="Mehta A."/>
            <person name="Aluvathingal J."/>
            <person name="Nadendla S."/>
            <person name="Lowell S."/>
            <person name="Myers T."/>
            <person name="Yan Y."/>
            <person name="Sichtig H."/>
        </authorList>
    </citation>
    <scope>NUCLEOTIDE SEQUENCE [LARGE SCALE GENOMIC DNA]</scope>
    <source>
        <strain evidence="9 10">FDAARGOS_985</strain>
    </source>
</reference>
<keyword evidence="10" id="KW-1185">Reference proteome</keyword>
<feature type="compositionally biased region" description="Gly residues" evidence="6">
    <location>
        <begin position="193"/>
        <end position="206"/>
    </location>
</feature>
<comment type="subcellular location">
    <subcellularLocation>
        <location evidence="1">Cell membrane</location>
        <topology evidence="1">Single-pass membrane protein</topology>
    </subcellularLocation>
</comment>
<accession>A0AAP9Y8C7</accession>
<keyword evidence="3 7" id="KW-0812">Transmembrane</keyword>
<name>A0AAP9Y8C7_9ACTO</name>
<protein>
    <submittedName>
        <fullName evidence="9">PspC domain-containing protein</fullName>
    </submittedName>
</protein>
<feature type="transmembrane region" description="Helical" evidence="7">
    <location>
        <begin position="130"/>
        <end position="152"/>
    </location>
</feature>
<dbReference type="EMBL" id="CP066065">
    <property type="protein sequence ID" value="QQC43986.1"/>
    <property type="molecule type" value="Genomic_DNA"/>
</dbReference>
<evidence type="ECO:0000256" key="2">
    <source>
        <dbReference type="ARBA" id="ARBA00022475"/>
    </source>
</evidence>
<proteinExistence type="predicted"/>
<dbReference type="Proteomes" id="UP000595220">
    <property type="component" value="Chromosome"/>
</dbReference>
<organism evidence="9 10">
    <name type="scientific">Schaalia meyeri</name>
    <dbReference type="NCBI Taxonomy" id="52773"/>
    <lineage>
        <taxon>Bacteria</taxon>
        <taxon>Bacillati</taxon>
        <taxon>Actinomycetota</taxon>
        <taxon>Actinomycetes</taxon>
        <taxon>Actinomycetales</taxon>
        <taxon>Actinomycetaceae</taxon>
        <taxon>Schaalia</taxon>
    </lineage>
</organism>
<evidence type="ECO:0000256" key="3">
    <source>
        <dbReference type="ARBA" id="ARBA00022692"/>
    </source>
</evidence>
<feature type="transmembrane region" description="Helical" evidence="7">
    <location>
        <begin position="365"/>
        <end position="384"/>
    </location>
</feature>
<feature type="compositionally biased region" description="Polar residues" evidence="6">
    <location>
        <begin position="174"/>
        <end position="184"/>
    </location>
</feature>
<dbReference type="RefSeq" id="WP_074632737.1">
    <property type="nucleotide sequence ID" value="NZ_CP066065.1"/>
</dbReference>
<feature type="compositionally biased region" description="Polar residues" evidence="6">
    <location>
        <begin position="400"/>
        <end position="426"/>
    </location>
</feature>
<evidence type="ECO:0000256" key="6">
    <source>
        <dbReference type="SAM" id="MobiDB-lite"/>
    </source>
</evidence>
<feature type="region of interest" description="Disordered" evidence="6">
    <location>
        <begin position="395"/>
        <end position="426"/>
    </location>
</feature>
<feature type="compositionally biased region" description="Pro residues" evidence="6">
    <location>
        <begin position="257"/>
        <end position="271"/>
    </location>
</feature>
<dbReference type="PANTHER" id="PTHR33885:SF3">
    <property type="entry name" value="PHAGE SHOCK PROTEIN C"/>
    <property type="match status" value="1"/>
</dbReference>
<keyword evidence="5 7" id="KW-0472">Membrane</keyword>
<dbReference type="InterPro" id="IPR052027">
    <property type="entry name" value="PspC"/>
</dbReference>
<evidence type="ECO:0000256" key="1">
    <source>
        <dbReference type="ARBA" id="ARBA00004162"/>
    </source>
</evidence>
<feature type="region of interest" description="Disordered" evidence="6">
    <location>
        <begin position="1"/>
        <end position="20"/>
    </location>
</feature>
<keyword evidence="2" id="KW-1003">Cell membrane</keyword>